<evidence type="ECO:0000313" key="1">
    <source>
        <dbReference type="EMBL" id="GAI64002.1"/>
    </source>
</evidence>
<reference evidence="1" key="1">
    <citation type="journal article" date="2014" name="Front. Microbiol.">
        <title>High frequency of phylogenetically diverse reductive dehalogenase-homologous genes in deep subseafloor sedimentary metagenomes.</title>
        <authorList>
            <person name="Kawai M."/>
            <person name="Futagami T."/>
            <person name="Toyoda A."/>
            <person name="Takaki Y."/>
            <person name="Nishi S."/>
            <person name="Hori S."/>
            <person name="Arai W."/>
            <person name="Tsubouchi T."/>
            <person name="Morono Y."/>
            <person name="Uchiyama I."/>
            <person name="Ito T."/>
            <person name="Fujiyama A."/>
            <person name="Inagaki F."/>
            <person name="Takami H."/>
        </authorList>
    </citation>
    <scope>NUCLEOTIDE SEQUENCE</scope>
    <source>
        <strain evidence="1">Expedition CK06-06</strain>
    </source>
</reference>
<proteinExistence type="predicted"/>
<sequence length="86" mass="9315">MTEELTAKEAIEELTPEQKLELAGATPTKEGKVVFEACHLAVKDGHIVAECESMEASQELALLLMEEVFIRVKPKAPVAPVAPVTE</sequence>
<name>X1Q684_9ZZZZ</name>
<protein>
    <submittedName>
        <fullName evidence="1">Uncharacterized protein</fullName>
    </submittedName>
</protein>
<organism evidence="1">
    <name type="scientific">marine sediment metagenome</name>
    <dbReference type="NCBI Taxonomy" id="412755"/>
    <lineage>
        <taxon>unclassified sequences</taxon>
        <taxon>metagenomes</taxon>
        <taxon>ecological metagenomes</taxon>
    </lineage>
</organism>
<gene>
    <name evidence="1" type="ORF">S12H4_08233</name>
</gene>
<dbReference type="EMBL" id="BARW01003154">
    <property type="protein sequence ID" value="GAI64002.1"/>
    <property type="molecule type" value="Genomic_DNA"/>
</dbReference>
<comment type="caution">
    <text evidence="1">The sequence shown here is derived from an EMBL/GenBank/DDBJ whole genome shotgun (WGS) entry which is preliminary data.</text>
</comment>
<dbReference type="AlphaFoldDB" id="X1Q684"/>
<accession>X1Q684</accession>